<dbReference type="EMBL" id="CP077074">
    <property type="protein sequence ID" value="QXH38775.1"/>
    <property type="molecule type" value="Genomic_DNA"/>
</dbReference>
<evidence type="ECO:0000256" key="1">
    <source>
        <dbReference type="ARBA" id="ARBA00022649"/>
    </source>
</evidence>
<proteinExistence type="predicted"/>
<keyword evidence="3" id="KW-1185">Reference proteome</keyword>
<keyword evidence="1" id="KW-1277">Toxin-antitoxin system</keyword>
<dbReference type="Gene3D" id="3.30.2310.20">
    <property type="entry name" value="RelE-like"/>
    <property type="match status" value="1"/>
</dbReference>
<dbReference type="InterPro" id="IPR007712">
    <property type="entry name" value="RelE/ParE_toxin"/>
</dbReference>
<sequence>MARYRIADTARSDIVDALRFSQKHFGEQARIRYQDLLLGALQDLATAPLRLGSHERNDLTPGLRSYHLLHSRGRSQGQSGLVKRPRHILFYRVIDNDLIEVIRLLHDAMDVQSHLPIE</sequence>
<name>A0ABX8MK39_9PSED</name>
<dbReference type="Proteomes" id="UP000693952">
    <property type="component" value="Chromosome"/>
</dbReference>
<protein>
    <submittedName>
        <fullName evidence="2">Type II toxin-antitoxin system RelE/ParE family toxin</fullName>
    </submittedName>
</protein>
<evidence type="ECO:0000313" key="2">
    <source>
        <dbReference type="EMBL" id="QXH38775.1"/>
    </source>
</evidence>
<dbReference type="InterPro" id="IPR035093">
    <property type="entry name" value="RelE/ParE_toxin_dom_sf"/>
</dbReference>
<organism evidence="2 3">
    <name type="scientific">Pseudomonas sessilinigenes</name>
    <dbReference type="NCBI Taxonomy" id="658629"/>
    <lineage>
        <taxon>Bacteria</taxon>
        <taxon>Pseudomonadati</taxon>
        <taxon>Pseudomonadota</taxon>
        <taxon>Gammaproteobacteria</taxon>
        <taxon>Pseudomonadales</taxon>
        <taxon>Pseudomonadaceae</taxon>
        <taxon>Pseudomonas</taxon>
    </lineage>
</organism>
<gene>
    <name evidence="2" type="ORF">KSS89_21250</name>
</gene>
<dbReference type="Pfam" id="PF05016">
    <property type="entry name" value="ParE_toxin"/>
    <property type="match status" value="1"/>
</dbReference>
<reference evidence="2" key="1">
    <citation type="submission" date="2021-06" db="EMBL/GenBank/DDBJ databases">
        <title>Updating the genus Pseudomonas: Description of 43 new species and partition of the Pseudomonas putida group.</title>
        <authorList>
            <person name="Girard L."/>
            <person name="Lood C."/>
            <person name="Vandamme P."/>
            <person name="Rokni-Zadeh H."/>
            <person name="van Noort V."/>
            <person name="Hofte M."/>
            <person name="Lavigne R."/>
            <person name="De Mot R."/>
        </authorList>
    </citation>
    <scope>NUCLEOTIDE SEQUENCE</scope>
    <source>
        <strain evidence="2">CMR12a</strain>
    </source>
</reference>
<accession>A0ABX8MK39</accession>
<dbReference type="RefSeq" id="WP_124347992.1">
    <property type="nucleotide sequence ID" value="NZ_CP027706.1"/>
</dbReference>
<evidence type="ECO:0000313" key="3">
    <source>
        <dbReference type="Proteomes" id="UP000693952"/>
    </source>
</evidence>